<evidence type="ECO:0000313" key="1">
    <source>
        <dbReference type="EnsemblPlants" id="Solyc05g007750.3.1"/>
    </source>
</evidence>
<proteinExistence type="predicted"/>
<reference evidence="1" key="2">
    <citation type="submission" date="2019-01" db="UniProtKB">
        <authorList>
            <consortium name="EnsemblPlants"/>
        </authorList>
    </citation>
    <scope>IDENTIFICATION</scope>
    <source>
        <strain evidence="1">cv. Heinz 1706</strain>
    </source>
</reference>
<protein>
    <submittedName>
        <fullName evidence="1">Uncharacterized protein</fullName>
    </submittedName>
</protein>
<reference evidence="1" key="1">
    <citation type="journal article" date="2012" name="Nature">
        <title>The tomato genome sequence provides insights into fleshy fruit evolution.</title>
        <authorList>
            <consortium name="Tomato Genome Consortium"/>
        </authorList>
    </citation>
    <scope>NUCLEOTIDE SEQUENCE [LARGE SCALE GENOMIC DNA]</scope>
    <source>
        <strain evidence="1">cv. Heinz 1706</strain>
    </source>
</reference>
<sequence length="97" mass="10817">MSLVDAKPLLSMSRSNLHSLGDVEWGSSILDHFFFSKSYWNVVTIRIRVGSGMNMGLVTVQSNMKMAANAGAGFFFTPLKQQSTIYLNPKPHFFLSL</sequence>
<keyword evidence="2" id="KW-1185">Reference proteome</keyword>
<accession>A0A3Q7GDQ6</accession>
<dbReference type="Gramene" id="Solyc05g007750.3.1">
    <property type="protein sequence ID" value="Solyc05g007750.3.1"/>
    <property type="gene ID" value="Solyc05g007750.3"/>
</dbReference>
<dbReference type="Proteomes" id="UP000004994">
    <property type="component" value="Chromosome 5"/>
</dbReference>
<name>A0A3Q7GDQ6_SOLLC</name>
<dbReference type="InParanoid" id="A0A3Q7GDQ6"/>
<evidence type="ECO:0000313" key="2">
    <source>
        <dbReference type="Proteomes" id="UP000004994"/>
    </source>
</evidence>
<dbReference type="AlphaFoldDB" id="A0A3Q7GDQ6"/>
<organism evidence="1">
    <name type="scientific">Solanum lycopersicum</name>
    <name type="common">Tomato</name>
    <name type="synonym">Lycopersicon esculentum</name>
    <dbReference type="NCBI Taxonomy" id="4081"/>
    <lineage>
        <taxon>Eukaryota</taxon>
        <taxon>Viridiplantae</taxon>
        <taxon>Streptophyta</taxon>
        <taxon>Embryophyta</taxon>
        <taxon>Tracheophyta</taxon>
        <taxon>Spermatophyta</taxon>
        <taxon>Magnoliopsida</taxon>
        <taxon>eudicotyledons</taxon>
        <taxon>Gunneridae</taxon>
        <taxon>Pentapetalae</taxon>
        <taxon>asterids</taxon>
        <taxon>lamiids</taxon>
        <taxon>Solanales</taxon>
        <taxon>Solanaceae</taxon>
        <taxon>Solanoideae</taxon>
        <taxon>Solaneae</taxon>
        <taxon>Solanum</taxon>
        <taxon>Solanum subgen. Lycopersicon</taxon>
    </lineage>
</organism>
<dbReference type="EnsemblPlants" id="Solyc05g007750.3.1">
    <property type="protein sequence ID" value="Solyc05g007750.3.1"/>
    <property type="gene ID" value="Solyc05g007750.3"/>
</dbReference>